<gene>
    <name evidence="1" type="ORF">J2Z20_002877</name>
</gene>
<organism evidence="1 2">
    <name type="scientific">Paenibacillus sediminis</name>
    <dbReference type="NCBI Taxonomy" id="664909"/>
    <lineage>
        <taxon>Bacteria</taxon>
        <taxon>Bacillati</taxon>
        <taxon>Bacillota</taxon>
        <taxon>Bacilli</taxon>
        <taxon>Bacillales</taxon>
        <taxon>Paenibacillaceae</taxon>
        <taxon>Paenibacillus</taxon>
    </lineage>
</organism>
<accession>A0ABS4H7B4</accession>
<keyword evidence="2" id="KW-1185">Reference proteome</keyword>
<evidence type="ECO:0000313" key="1">
    <source>
        <dbReference type="EMBL" id="MBP1937960.1"/>
    </source>
</evidence>
<reference evidence="1 2" key="1">
    <citation type="submission" date="2021-03" db="EMBL/GenBank/DDBJ databases">
        <title>Genomic Encyclopedia of Type Strains, Phase IV (KMG-IV): sequencing the most valuable type-strain genomes for metagenomic binning, comparative biology and taxonomic classification.</title>
        <authorList>
            <person name="Goeker M."/>
        </authorList>
    </citation>
    <scope>NUCLEOTIDE SEQUENCE [LARGE SCALE GENOMIC DNA]</scope>
    <source>
        <strain evidence="1 2">DSM 23491</strain>
    </source>
</reference>
<dbReference type="EMBL" id="JAGGKP010000008">
    <property type="protein sequence ID" value="MBP1937960.1"/>
    <property type="molecule type" value="Genomic_DNA"/>
</dbReference>
<protein>
    <submittedName>
        <fullName evidence="1">Uncharacterized protein</fullName>
    </submittedName>
</protein>
<dbReference type="RefSeq" id="WP_209851551.1">
    <property type="nucleotide sequence ID" value="NZ_CBCRVE010000009.1"/>
</dbReference>
<sequence length="76" mass="8853">MIPFERSWPYDVIAGDVYVQKCPFCEQENVLLPMKPHELQSVREGKKKLLVFPCCHNKVTVLNSDSDYILTDQVLR</sequence>
<proteinExistence type="predicted"/>
<comment type="caution">
    <text evidence="1">The sequence shown here is derived from an EMBL/GenBank/DDBJ whole genome shotgun (WGS) entry which is preliminary data.</text>
</comment>
<evidence type="ECO:0000313" key="2">
    <source>
        <dbReference type="Proteomes" id="UP001519273"/>
    </source>
</evidence>
<name>A0ABS4H7B4_9BACL</name>
<dbReference type="Proteomes" id="UP001519273">
    <property type="component" value="Unassembled WGS sequence"/>
</dbReference>